<evidence type="ECO:0000256" key="1">
    <source>
        <dbReference type="ARBA" id="ARBA00023002"/>
    </source>
</evidence>
<sequence>METKHQQQKIRVGIAGANPHRGWASTAHIPAIQELEEYALTAASTTQPASALAAKEQFHLPYAFSNYQELVTHPEIDLVTVSVKAPDHYNIVMAALEAGKHVYCEWPLGRNLQEATAMAHLAKEKNVVTAIGLQGRFSPAINEVRALINKGYIGTVLSTTMIASGEVFGATAAVAHAFMHDKQQGATMLSIQFAHYADTLCYVLGEFISLNATLATRRNSVQLLETGAIIPSDSPDQVAVNGTLTSGAVASIHVRGGHTNGNNFLWEINGTEGDILIQAPIGFFHHLRDITVLAADKHQQHLVPVSISQQFDYLGQTELTGPAYNTAQFYRAVGKSILHNTGEIPSFETALLRHRMIDAVEKAAVSGTRQSYLLAS</sequence>
<evidence type="ECO:0000259" key="3">
    <source>
        <dbReference type="Pfam" id="PF22685"/>
    </source>
</evidence>
<feature type="domain" description="Gfo/Idh/MocA-like oxidoreductase N-terminal" evidence="2">
    <location>
        <begin position="10"/>
        <end position="131"/>
    </location>
</feature>
<dbReference type="Gene3D" id="3.30.360.10">
    <property type="entry name" value="Dihydrodipicolinate Reductase, domain 2"/>
    <property type="match status" value="1"/>
</dbReference>
<dbReference type="InterPro" id="IPR055080">
    <property type="entry name" value="Gal80p-like_C"/>
</dbReference>
<dbReference type="Pfam" id="PF01408">
    <property type="entry name" value="GFO_IDH_MocA"/>
    <property type="match status" value="1"/>
</dbReference>
<feature type="domain" description="Gal80p-like C-terminal" evidence="3">
    <location>
        <begin position="139"/>
        <end position="278"/>
    </location>
</feature>
<evidence type="ECO:0000313" key="5">
    <source>
        <dbReference type="Proteomes" id="UP000253410"/>
    </source>
</evidence>
<dbReference type="GO" id="GO:0016491">
    <property type="term" value="F:oxidoreductase activity"/>
    <property type="evidence" value="ECO:0007669"/>
    <property type="project" value="UniProtKB-KW"/>
</dbReference>
<organism evidence="4 5">
    <name type="scientific">Chitinophaga flava</name>
    <dbReference type="NCBI Taxonomy" id="2259036"/>
    <lineage>
        <taxon>Bacteria</taxon>
        <taxon>Pseudomonadati</taxon>
        <taxon>Bacteroidota</taxon>
        <taxon>Chitinophagia</taxon>
        <taxon>Chitinophagales</taxon>
        <taxon>Chitinophagaceae</taxon>
        <taxon>Chitinophaga</taxon>
    </lineage>
</organism>
<name>A0A365Y319_9BACT</name>
<accession>A0A365Y319</accession>
<dbReference type="Pfam" id="PF22685">
    <property type="entry name" value="Gal80p_C-like"/>
    <property type="match status" value="1"/>
</dbReference>
<dbReference type="GO" id="GO:0000166">
    <property type="term" value="F:nucleotide binding"/>
    <property type="evidence" value="ECO:0007669"/>
    <property type="project" value="InterPro"/>
</dbReference>
<dbReference type="Proteomes" id="UP000253410">
    <property type="component" value="Unassembled WGS sequence"/>
</dbReference>
<dbReference type="SUPFAM" id="SSF55347">
    <property type="entry name" value="Glyceraldehyde-3-phosphate dehydrogenase-like, C-terminal domain"/>
    <property type="match status" value="1"/>
</dbReference>
<dbReference type="SUPFAM" id="SSF51735">
    <property type="entry name" value="NAD(P)-binding Rossmann-fold domains"/>
    <property type="match status" value="1"/>
</dbReference>
<dbReference type="AlphaFoldDB" id="A0A365Y319"/>
<dbReference type="InterPro" id="IPR050463">
    <property type="entry name" value="Gfo/Idh/MocA_oxidrdct_glycsds"/>
</dbReference>
<gene>
    <name evidence="4" type="ORF">DF182_10495</name>
</gene>
<dbReference type="OrthoDB" id="9781031at2"/>
<evidence type="ECO:0000259" key="2">
    <source>
        <dbReference type="Pfam" id="PF01408"/>
    </source>
</evidence>
<dbReference type="PANTHER" id="PTHR43818:SF11">
    <property type="entry name" value="BCDNA.GH03377"/>
    <property type="match status" value="1"/>
</dbReference>
<dbReference type="InterPro" id="IPR036291">
    <property type="entry name" value="NAD(P)-bd_dom_sf"/>
</dbReference>
<keyword evidence="5" id="KW-1185">Reference proteome</keyword>
<dbReference type="RefSeq" id="WP_113615573.1">
    <property type="nucleotide sequence ID" value="NZ_QFFJ01000001.1"/>
</dbReference>
<protein>
    <submittedName>
        <fullName evidence="4">Oxidoreductase</fullName>
    </submittedName>
</protein>
<dbReference type="InterPro" id="IPR000683">
    <property type="entry name" value="Gfo/Idh/MocA-like_OxRdtase_N"/>
</dbReference>
<dbReference type="PANTHER" id="PTHR43818">
    <property type="entry name" value="BCDNA.GH03377"/>
    <property type="match status" value="1"/>
</dbReference>
<keyword evidence="1" id="KW-0560">Oxidoreductase</keyword>
<dbReference type="EMBL" id="QFFJ01000001">
    <property type="protein sequence ID" value="RBL92977.1"/>
    <property type="molecule type" value="Genomic_DNA"/>
</dbReference>
<comment type="caution">
    <text evidence="4">The sequence shown here is derived from an EMBL/GenBank/DDBJ whole genome shotgun (WGS) entry which is preliminary data.</text>
</comment>
<reference evidence="4 5" key="1">
    <citation type="submission" date="2018-05" db="EMBL/GenBank/DDBJ databases">
        <title>Chitinophaga sp. K3CV102501T nov., isolated from isolated from a monsoon evergreen broad-leaved forest soil.</title>
        <authorList>
            <person name="Lv Y."/>
        </authorList>
    </citation>
    <scope>NUCLEOTIDE SEQUENCE [LARGE SCALE GENOMIC DNA]</scope>
    <source>
        <strain evidence="4 5">GDMCC 1.1325</strain>
    </source>
</reference>
<dbReference type="Gene3D" id="3.40.50.720">
    <property type="entry name" value="NAD(P)-binding Rossmann-like Domain"/>
    <property type="match status" value="1"/>
</dbReference>
<evidence type="ECO:0000313" key="4">
    <source>
        <dbReference type="EMBL" id="RBL92977.1"/>
    </source>
</evidence>
<proteinExistence type="predicted"/>